<proteinExistence type="predicted"/>
<feature type="transmembrane region" description="Helical" evidence="4">
    <location>
        <begin position="129"/>
        <end position="152"/>
    </location>
</feature>
<dbReference type="EMBL" id="JAAMPC010000001">
    <property type="protein sequence ID" value="KAG2333580.1"/>
    <property type="molecule type" value="Genomic_DNA"/>
</dbReference>
<dbReference type="GO" id="GO:0098542">
    <property type="term" value="P:defense response to other organism"/>
    <property type="evidence" value="ECO:0007669"/>
    <property type="project" value="InterPro"/>
</dbReference>
<comment type="caution">
    <text evidence="5">The sequence shown here is derived from an EMBL/GenBank/DDBJ whole genome shotgun (WGS) entry which is preliminary data.</text>
</comment>
<keyword evidence="4" id="KW-1133">Transmembrane helix</keyword>
<evidence type="ECO:0000256" key="3">
    <source>
        <dbReference type="SAM" id="MobiDB-lite"/>
    </source>
</evidence>
<accession>A0A8X8BFY9</accession>
<name>A0A8X8BFY9_BRACI</name>
<evidence type="ECO:0000313" key="6">
    <source>
        <dbReference type="Proteomes" id="UP000886595"/>
    </source>
</evidence>
<dbReference type="InterPro" id="IPR044839">
    <property type="entry name" value="NDR1-like"/>
</dbReference>
<feature type="region of interest" description="Disordered" evidence="3">
    <location>
        <begin position="1"/>
        <end position="61"/>
    </location>
</feature>
<feature type="compositionally biased region" description="Polar residues" evidence="3">
    <location>
        <begin position="1"/>
        <end position="11"/>
    </location>
</feature>
<feature type="compositionally biased region" description="Polar residues" evidence="3">
    <location>
        <begin position="29"/>
        <end position="46"/>
    </location>
</feature>
<sequence length="313" mass="34529">MAADDNNTQRCPRNPVGGFKTDKNIRPSVDSNDSINQRSPRSSGGFTTDRDIGSSHRPKHRSLYSIDSTSSLYSIDSQRSKPPPPPGTYHVQLPKEQIYRVPPPENARRYEYLSRQKHNRSACRRCCCYFFATLLALLILAALVVGIFLLVCRPHKPRFSVSGVSVAGINLTSPSPISPAFRIKVRCKNVNGKLGLIYEKGSAVGVFHEGIKLGDGEFTAFEQPAENVTVTVTRLRGSRILLTSSSRKDLVESQKRGKVRFDLRVKAPVRFRVGAVTTWTMGVTVDCKVTVDKLTSSAAVVSEDCVTEDISLT</sequence>
<evidence type="ECO:0000256" key="1">
    <source>
        <dbReference type="ARBA" id="ARBA00004370"/>
    </source>
</evidence>
<comment type="subcellular location">
    <subcellularLocation>
        <location evidence="1">Membrane</location>
    </subcellularLocation>
</comment>
<dbReference type="PANTHER" id="PTHR31234:SF70">
    <property type="entry name" value="LATE EMBRYOGENESIS ABUNDANT PROTEIN LEA-2 SUBGROUP DOMAIN-CONTAINING PROTEIN"/>
    <property type="match status" value="1"/>
</dbReference>
<evidence type="ECO:0000256" key="2">
    <source>
        <dbReference type="ARBA" id="ARBA00023136"/>
    </source>
</evidence>
<dbReference type="GO" id="GO:0005886">
    <property type="term" value="C:plasma membrane"/>
    <property type="evidence" value="ECO:0007669"/>
    <property type="project" value="TreeGrafter"/>
</dbReference>
<dbReference type="PANTHER" id="PTHR31234">
    <property type="entry name" value="LATE EMBRYOGENESIS ABUNDANT (LEA) HYDROXYPROLINE-RICH GLYCOPROTEIN FAMILY"/>
    <property type="match status" value="1"/>
</dbReference>
<dbReference type="OrthoDB" id="1067652at2759"/>
<evidence type="ECO:0000256" key="4">
    <source>
        <dbReference type="SAM" id="Phobius"/>
    </source>
</evidence>
<keyword evidence="4" id="KW-0812">Transmembrane</keyword>
<gene>
    <name evidence="5" type="ORF">Bca52824_004760</name>
</gene>
<organism evidence="5 6">
    <name type="scientific">Brassica carinata</name>
    <name type="common">Ethiopian mustard</name>
    <name type="synonym">Abyssinian cabbage</name>
    <dbReference type="NCBI Taxonomy" id="52824"/>
    <lineage>
        <taxon>Eukaryota</taxon>
        <taxon>Viridiplantae</taxon>
        <taxon>Streptophyta</taxon>
        <taxon>Embryophyta</taxon>
        <taxon>Tracheophyta</taxon>
        <taxon>Spermatophyta</taxon>
        <taxon>Magnoliopsida</taxon>
        <taxon>eudicotyledons</taxon>
        <taxon>Gunneridae</taxon>
        <taxon>Pentapetalae</taxon>
        <taxon>rosids</taxon>
        <taxon>malvids</taxon>
        <taxon>Brassicales</taxon>
        <taxon>Brassicaceae</taxon>
        <taxon>Brassiceae</taxon>
        <taxon>Brassica</taxon>
    </lineage>
</organism>
<keyword evidence="6" id="KW-1185">Reference proteome</keyword>
<evidence type="ECO:0000313" key="5">
    <source>
        <dbReference type="EMBL" id="KAG2333580.1"/>
    </source>
</evidence>
<dbReference type="AlphaFoldDB" id="A0A8X8BFY9"/>
<dbReference type="Proteomes" id="UP000886595">
    <property type="component" value="Unassembled WGS sequence"/>
</dbReference>
<keyword evidence="2 4" id="KW-0472">Membrane</keyword>
<evidence type="ECO:0008006" key="7">
    <source>
        <dbReference type="Google" id="ProtNLM"/>
    </source>
</evidence>
<protein>
    <recommendedName>
        <fullName evidence="7">Late embryogenesis abundant protein LEA-2 subgroup domain-containing protein</fullName>
    </recommendedName>
</protein>
<reference evidence="5 6" key="1">
    <citation type="submission" date="2020-02" db="EMBL/GenBank/DDBJ databases">
        <authorList>
            <person name="Ma Q."/>
            <person name="Huang Y."/>
            <person name="Song X."/>
            <person name="Pei D."/>
        </authorList>
    </citation>
    <scope>NUCLEOTIDE SEQUENCE [LARGE SCALE GENOMIC DNA]</scope>
    <source>
        <strain evidence="5">Sxm20200214</strain>
        <tissue evidence="5">Leaf</tissue>
    </source>
</reference>